<dbReference type="PANTHER" id="PTHR20371">
    <property type="entry name" value="ENOLASE-PHOSPHATASE E1"/>
    <property type="match status" value="1"/>
</dbReference>
<dbReference type="RefSeq" id="XP_016208862.1">
    <property type="nucleotide sequence ID" value="XM_016363302.1"/>
</dbReference>
<proteinExistence type="predicted"/>
<accession>A0A0D1ZX16</accession>
<gene>
    <name evidence="2" type="ORF">PV09_09272</name>
</gene>
<dbReference type="GeneID" id="27317245"/>
<sequence length="312" mass="33877">MSTVKLRGISTVVLDIEGTLCPIWFVARVLYPYATSNLRKVVTSQWNEEAFQPYKAAFPDDVRDAPESVISHCQALAAKDIKDPAWKKLQGLIWRQGYADGVLAVPLFGDVTPRLKAWRQDGYLLAIFSSGSVEAQKLFFRYIDPNADLSQSKGESDDDNVLEGASAKTEGRAGEALTAGDKQMASEVTKEGAASAKKSWADPELAAEAAGKSQKQVQTQDLSGLFDANFDTVNAGSKVVAESYTKIVKELGKDAGECLFLSDNVKEIAAAKEAGLHAILVDRPGNAALSEEDRRNFDVVESLDMVELTKRP</sequence>
<evidence type="ECO:0000313" key="3">
    <source>
        <dbReference type="Proteomes" id="UP000053259"/>
    </source>
</evidence>
<name>A0A0D1ZX16_9PEZI</name>
<dbReference type="GO" id="GO:0043874">
    <property type="term" value="F:acireductone synthase activity"/>
    <property type="evidence" value="ECO:0007669"/>
    <property type="project" value="TreeGrafter"/>
</dbReference>
<dbReference type="InParanoid" id="A0A0D1ZX16"/>
<dbReference type="Pfam" id="PF00702">
    <property type="entry name" value="Hydrolase"/>
    <property type="match status" value="1"/>
</dbReference>
<organism evidence="2 3">
    <name type="scientific">Verruconis gallopava</name>
    <dbReference type="NCBI Taxonomy" id="253628"/>
    <lineage>
        <taxon>Eukaryota</taxon>
        <taxon>Fungi</taxon>
        <taxon>Dikarya</taxon>
        <taxon>Ascomycota</taxon>
        <taxon>Pezizomycotina</taxon>
        <taxon>Dothideomycetes</taxon>
        <taxon>Pleosporomycetidae</taxon>
        <taxon>Venturiales</taxon>
        <taxon>Sympoventuriaceae</taxon>
        <taxon>Verruconis</taxon>
    </lineage>
</organism>
<dbReference type="Gene3D" id="3.40.50.1000">
    <property type="entry name" value="HAD superfamily/HAD-like"/>
    <property type="match status" value="1"/>
</dbReference>
<dbReference type="EMBL" id="KN847588">
    <property type="protein sequence ID" value="KIV98992.1"/>
    <property type="molecule type" value="Genomic_DNA"/>
</dbReference>
<keyword evidence="3" id="KW-1185">Reference proteome</keyword>
<evidence type="ECO:0000313" key="2">
    <source>
        <dbReference type="EMBL" id="KIV98992.1"/>
    </source>
</evidence>
<dbReference type="OrthoDB" id="272500at2759"/>
<dbReference type="HOGENOM" id="CLU_023273_1_1_1"/>
<dbReference type="PANTHER" id="PTHR20371:SF1">
    <property type="entry name" value="ENOLASE-PHOSPHATASE E1"/>
    <property type="match status" value="1"/>
</dbReference>
<protein>
    <submittedName>
        <fullName evidence="2">2,3-diketo-5-methylthio-1-phosphopentane phosphatase</fullName>
    </submittedName>
</protein>
<evidence type="ECO:0000256" key="1">
    <source>
        <dbReference type="SAM" id="MobiDB-lite"/>
    </source>
</evidence>
<dbReference type="STRING" id="253628.A0A0D1ZX16"/>
<dbReference type="SUPFAM" id="SSF56784">
    <property type="entry name" value="HAD-like"/>
    <property type="match status" value="2"/>
</dbReference>
<dbReference type="GO" id="GO:0019509">
    <property type="term" value="P:L-methionine salvage from methylthioadenosine"/>
    <property type="evidence" value="ECO:0007669"/>
    <property type="project" value="TreeGrafter"/>
</dbReference>
<dbReference type="AlphaFoldDB" id="A0A0D1ZX16"/>
<dbReference type="InterPro" id="IPR023214">
    <property type="entry name" value="HAD_sf"/>
</dbReference>
<dbReference type="InterPro" id="IPR036412">
    <property type="entry name" value="HAD-like_sf"/>
</dbReference>
<dbReference type="VEuPathDB" id="FungiDB:PV09_09272"/>
<dbReference type="Proteomes" id="UP000053259">
    <property type="component" value="Unassembled WGS sequence"/>
</dbReference>
<dbReference type="FunCoup" id="A0A0D1ZX16">
    <property type="interactions" value="630"/>
</dbReference>
<feature type="region of interest" description="Disordered" evidence="1">
    <location>
        <begin position="150"/>
        <end position="199"/>
    </location>
</feature>
<reference evidence="2 3" key="1">
    <citation type="submission" date="2015-01" db="EMBL/GenBank/DDBJ databases">
        <title>The Genome Sequence of Ochroconis gallopava CBS43764.</title>
        <authorList>
            <consortium name="The Broad Institute Genomics Platform"/>
            <person name="Cuomo C."/>
            <person name="de Hoog S."/>
            <person name="Gorbushina A."/>
            <person name="Stielow B."/>
            <person name="Teixiera M."/>
            <person name="Abouelleil A."/>
            <person name="Chapman S.B."/>
            <person name="Priest M."/>
            <person name="Young S.K."/>
            <person name="Wortman J."/>
            <person name="Nusbaum C."/>
            <person name="Birren B."/>
        </authorList>
    </citation>
    <scope>NUCLEOTIDE SEQUENCE [LARGE SCALE GENOMIC DNA]</scope>
    <source>
        <strain evidence="2 3">CBS 43764</strain>
    </source>
</reference>